<feature type="compositionally biased region" description="Polar residues" evidence="1">
    <location>
        <begin position="259"/>
        <end position="270"/>
    </location>
</feature>
<name>A0A0S4J3N3_BODSA</name>
<keyword evidence="5" id="KW-1185">Reference proteome</keyword>
<dbReference type="EMBL" id="CYKH01000936">
    <property type="protein sequence ID" value="CUG69974.1"/>
    <property type="molecule type" value="Genomic_DNA"/>
</dbReference>
<evidence type="ECO:0000256" key="1">
    <source>
        <dbReference type="SAM" id="MobiDB-lite"/>
    </source>
</evidence>
<feature type="region of interest" description="Disordered" evidence="1">
    <location>
        <begin position="218"/>
        <end position="272"/>
    </location>
</feature>
<evidence type="ECO:0000256" key="3">
    <source>
        <dbReference type="SAM" id="SignalP"/>
    </source>
</evidence>
<proteinExistence type="predicted"/>
<organism evidence="4 5">
    <name type="scientific">Bodo saltans</name>
    <name type="common">Flagellated protozoan</name>
    <dbReference type="NCBI Taxonomy" id="75058"/>
    <lineage>
        <taxon>Eukaryota</taxon>
        <taxon>Discoba</taxon>
        <taxon>Euglenozoa</taxon>
        <taxon>Kinetoplastea</taxon>
        <taxon>Metakinetoplastina</taxon>
        <taxon>Eubodonida</taxon>
        <taxon>Bodonidae</taxon>
        <taxon>Bodo</taxon>
    </lineage>
</organism>
<feature type="chain" id="PRO_5006621852" evidence="3">
    <location>
        <begin position="22"/>
        <end position="311"/>
    </location>
</feature>
<reference evidence="5" key="1">
    <citation type="submission" date="2015-09" db="EMBL/GenBank/DDBJ databases">
        <authorList>
            <consortium name="Pathogen Informatics"/>
        </authorList>
    </citation>
    <scope>NUCLEOTIDE SEQUENCE [LARGE SCALE GENOMIC DNA]</scope>
    <source>
        <strain evidence="5">Lake Konstanz</strain>
    </source>
</reference>
<dbReference type="AlphaFoldDB" id="A0A0S4J3N3"/>
<evidence type="ECO:0000313" key="4">
    <source>
        <dbReference type="EMBL" id="CUG69974.1"/>
    </source>
</evidence>
<evidence type="ECO:0000313" key="5">
    <source>
        <dbReference type="Proteomes" id="UP000051952"/>
    </source>
</evidence>
<protein>
    <submittedName>
        <fullName evidence="4">Membrane-associated protein, putative</fullName>
    </submittedName>
</protein>
<accession>A0A0S4J3N3</accession>
<feature type="transmembrane region" description="Helical" evidence="2">
    <location>
        <begin position="123"/>
        <end position="147"/>
    </location>
</feature>
<dbReference type="VEuPathDB" id="TriTrypDB:BSAL_83505"/>
<gene>
    <name evidence="4" type="ORF">BSAL_83505</name>
</gene>
<sequence>MKANYFNLLLLLFVGVPFVMGVVSVTNSMYTLNMSALPTLDLPLITQYFTIVCPMFGNCTRSGAGVASDEFVGTLEKVSEALGCSTTSVNLARAFCLIALIVSVSATAAAAGAAQEVTCAERFWVRVVILVSSAATLVFSLIAVILISSLRQCLSGEFAHIEHLVTFFTPRPAVSNVDSIAFPVYVCAMAFAAAAVIMSIVWIRGIAGPDAVDRAAQEEEEKRKGKEMQSKLLQDDDDDATLPKGDHATVDVLGGGTEKVSSPFNNNTSGLGDHDALLFPSRSAGQTMDVDDDPIDVDDFLVGIGSDKRRE</sequence>
<evidence type="ECO:0000256" key="2">
    <source>
        <dbReference type="SAM" id="Phobius"/>
    </source>
</evidence>
<feature type="transmembrane region" description="Helical" evidence="2">
    <location>
        <begin position="91"/>
        <end position="111"/>
    </location>
</feature>
<keyword evidence="2" id="KW-0472">Membrane</keyword>
<keyword evidence="3" id="KW-0732">Signal</keyword>
<dbReference type="Proteomes" id="UP000051952">
    <property type="component" value="Unassembled WGS sequence"/>
</dbReference>
<keyword evidence="2" id="KW-1133">Transmembrane helix</keyword>
<feature type="compositionally biased region" description="Basic and acidic residues" evidence="1">
    <location>
        <begin position="218"/>
        <end position="229"/>
    </location>
</feature>
<feature type="signal peptide" evidence="3">
    <location>
        <begin position="1"/>
        <end position="21"/>
    </location>
</feature>
<keyword evidence="2" id="KW-0812">Transmembrane</keyword>
<feature type="transmembrane region" description="Helical" evidence="2">
    <location>
        <begin position="180"/>
        <end position="203"/>
    </location>
</feature>